<comment type="similarity">
    <text evidence="2">Belongs to the MgtC/SapB family.</text>
</comment>
<keyword evidence="10" id="KW-1185">Reference proteome</keyword>
<evidence type="ECO:0000256" key="4">
    <source>
        <dbReference type="ARBA" id="ARBA00022692"/>
    </source>
</evidence>
<feature type="transmembrane region" description="Helical" evidence="7">
    <location>
        <begin position="41"/>
        <end position="59"/>
    </location>
</feature>
<dbReference type="PRINTS" id="PR01837">
    <property type="entry name" value="MGTCSAPBPROT"/>
</dbReference>
<name>A0ABZ1SQE9_9ACTN</name>
<comment type="subcellular location">
    <subcellularLocation>
        <location evidence="1">Cell membrane</location>
        <topology evidence="1">Multi-pass membrane protein</topology>
    </subcellularLocation>
</comment>
<dbReference type="InterPro" id="IPR003416">
    <property type="entry name" value="MgtC/SapB/SrpB/YhiD_fam"/>
</dbReference>
<keyword evidence="5 7" id="KW-1133">Transmembrane helix</keyword>
<organism evidence="9 10">
    <name type="scientific">Microbispora hainanensis</name>
    <dbReference type="NCBI Taxonomy" id="568844"/>
    <lineage>
        <taxon>Bacteria</taxon>
        <taxon>Bacillati</taxon>
        <taxon>Actinomycetota</taxon>
        <taxon>Actinomycetes</taxon>
        <taxon>Streptosporangiales</taxon>
        <taxon>Streptosporangiaceae</taxon>
        <taxon>Microbispora</taxon>
    </lineage>
</organism>
<evidence type="ECO:0000256" key="2">
    <source>
        <dbReference type="ARBA" id="ARBA00009298"/>
    </source>
</evidence>
<dbReference type="Proteomes" id="UP001432011">
    <property type="component" value="Chromosome"/>
</dbReference>
<evidence type="ECO:0000256" key="7">
    <source>
        <dbReference type="SAM" id="Phobius"/>
    </source>
</evidence>
<keyword evidence="6 7" id="KW-0472">Membrane</keyword>
<gene>
    <name evidence="9" type="ORF">OG913_36040</name>
</gene>
<feature type="transmembrane region" description="Helical" evidence="7">
    <location>
        <begin position="109"/>
        <end position="128"/>
    </location>
</feature>
<reference evidence="9" key="1">
    <citation type="submission" date="2022-10" db="EMBL/GenBank/DDBJ databases">
        <title>The complete genomes of actinobacterial strains from the NBC collection.</title>
        <authorList>
            <person name="Joergensen T.S."/>
            <person name="Alvarez Arevalo M."/>
            <person name="Sterndorff E.B."/>
            <person name="Faurdal D."/>
            <person name="Vuksanovic O."/>
            <person name="Mourched A.-S."/>
            <person name="Charusanti P."/>
            <person name="Shaw S."/>
            <person name="Blin K."/>
            <person name="Weber T."/>
        </authorList>
    </citation>
    <scope>NUCLEOTIDE SEQUENCE</scope>
    <source>
        <strain evidence="9">NBC_00254</strain>
    </source>
</reference>
<sequence length="240" mass="24871">MITASLSAGGAPGWQQGVDLALALVLSAAIGLEREIRQKSAGLRTHTLVGFGAALFMLVSKYGFSDILGESVVLDPSRVAAQIVSGIGFIGGGLIFVRRDVVKGLTTAAAVWLTAAVGMAAGAGLWWLAVLATVGNFVVMLGLTPLAARLPRSKHAQSRLRLSYADGRGVLRQALAECTGLRFVVDELSLEQPGRSHDAGTVTVTLLIRGPGSIADLTSKLAEIEGVVAVACEDANAQHF</sequence>
<dbReference type="InterPro" id="IPR049177">
    <property type="entry name" value="MgtC_SapB_SrpB_YhiD_N"/>
</dbReference>
<evidence type="ECO:0000256" key="6">
    <source>
        <dbReference type="ARBA" id="ARBA00023136"/>
    </source>
</evidence>
<dbReference type="PANTHER" id="PTHR33778">
    <property type="entry name" value="PROTEIN MGTC"/>
    <property type="match status" value="1"/>
</dbReference>
<dbReference type="PANTHER" id="PTHR33778:SF1">
    <property type="entry name" value="MAGNESIUM TRANSPORTER YHID-RELATED"/>
    <property type="match status" value="1"/>
</dbReference>
<evidence type="ECO:0000259" key="8">
    <source>
        <dbReference type="Pfam" id="PF02308"/>
    </source>
</evidence>
<feature type="domain" description="MgtC/SapB/SrpB/YhiD N-terminal" evidence="8">
    <location>
        <begin position="20"/>
        <end position="147"/>
    </location>
</feature>
<accession>A0ABZ1SQE9</accession>
<protein>
    <submittedName>
        <fullName evidence="9">MgtC/SapB family protein</fullName>
    </submittedName>
</protein>
<evidence type="ECO:0000313" key="9">
    <source>
        <dbReference type="EMBL" id="WUP74712.1"/>
    </source>
</evidence>
<feature type="transmembrane region" description="Helical" evidence="7">
    <location>
        <begin position="79"/>
        <end position="97"/>
    </location>
</feature>
<evidence type="ECO:0000256" key="5">
    <source>
        <dbReference type="ARBA" id="ARBA00022989"/>
    </source>
</evidence>
<evidence type="ECO:0000256" key="3">
    <source>
        <dbReference type="ARBA" id="ARBA00022475"/>
    </source>
</evidence>
<keyword evidence="4 7" id="KW-0812">Transmembrane</keyword>
<keyword evidence="3" id="KW-1003">Cell membrane</keyword>
<proteinExistence type="inferred from homology"/>
<dbReference type="EMBL" id="CP108085">
    <property type="protein sequence ID" value="WUP74712.1"/>
    <property type="molecule type" value="Genomic_DNA"/>
</dbReference>
<dbReference type="Pfam" id="PF02308">
    <property type="entry name" value="MgtC"/>
    <property type="match status" value="1"/>
</dbReference>
<evidence type="ECO:0000256" key="1">
    <source>
        <dbReference type="ARBA" id="ARBA00004651"/>
    </source>
</evidence>
<dbReference type="RefSeq" id="WP_142646083.1">
    <property type="nucleotide sequence ID" value="NZ_CP108085.1"/>
</dbReference>
<evidence type="ECO:0000313" key="10">
    <source>
        <dbReference type="Proteomes" id="UP001432011"/>
    </source>
</evidence>